<evidence type="ECO:0000256" key="6">
    <source>
        <dbReference type="RuleBase" id="RU000551"/>
    </source>
</evidence>
<dbReference type="GO" id="GO:0005737">
    <property type="term" value="C:cytoplasm"/>
    <property type="evidence" value="ECO:0007669"/>
    <property type="project" value="UniProtKB-SubCell"/>
</dbReference>
<dbReference type="Proteomes" id="UP001516023">
    <property type="component" value="Unassembled WGS sequence"/>
</dbReference>
<evidence type="ECO:0000256" key="2">
    <source>
        <dbReference type="ARBA" id="ARBA00022490"/>
    </source>
</evidence>
<comment type="subcellular location">
    <subcellularLocation>
        <location evidence="6">Cytoplasm</location>
    </subcellularLocation>
    <subcellularLocation>
        <location evidence="6">Nucleus</location>
    </subcellularLocation>
</comment>
<reference evidence="8 9" key="1">
    <citation type="journal article" date="2020" name="G3 (Bethesda)">
        <title>Improved Reference Genome for Cyclotella cryptica CCMP332, a Model for Cell Wall Morphogenesis, Salinity Adaptation, and Lipid Production in Diatoms (Bacillariophyta).</title>
        <authorList>
            <person name="Roberts W.R."/>
            <person name="Downey K.M."/>
            <person name="Ruck E.C."/>
            <person name="Traller J.C."/>
            <person name="Alverson A.J."/>
        </authorList>
    </citation>
    <scope>NUCLEOTIDE SEQUENCE [LARGE SCALE GENOMIC DNA]</scope>
    <source>
        <strain evidence="8 9">CCMP332</strain>
    </source>
</reference>
<dbReference type="InterPro" id="IPR023332">
    <property type="entry name" value="Proteasome_alpha-type"/>
</dbReference>
<dbReference type="CDD" id="cd03751">
    <property type="entry name" value="proteasome_alpha_type_3"/>
    <property type="match status" value="1"/>
</dbReference>
<dbReference type="PROSITE" id="PS00388">
    <property type="entry name" value="PROTEASOME_ALPHA_1"/>
    <property type="match status" value="1"/>
</dbReference>
<comment type="caution">
    <text evidence="8">The sequence shown here is derived from an EMBL/GenBank/DDBJ whole genome shotgun (WGS) entry which is preliminary data.</text>
</comment>
<name>A0ABD3QLW6_9STRA</name>
<evidence type="ECO:0000256" key="5">
    <source>
        <dbReference type="PROSITE-ProRule" id="PRU00808"/>
    </source>
</evidence>
<feature type="domain" description="Proteasome alpha-type subunits" evidence="7">
    <location>
        <begin position="8"/>
        <end position="30"/>
    </location>
</feature>
<dbReference type="GO" id="GO:0005634">
    <property type="term" value="C:nucleus"/>
    <property type="evidence" value="ECO:0007669"/>
    <property type="project" value="UniProtKB-SubCell"/>
</dbReference>
<keyword evidence="4 6" id="KW-0539">Nucleus</keyword>
<dbReference type="InterPro" id="IPR050115">
    <property type="entry name" value="Proteasome_alpha"/>
</dbReference>
<organism evidence="8 9">
    <name type="scientific">Cyclotella cryptica</name>
    <dbReference type="NCBI Taxonomy" id="29204"/>
    <lineage>
        <taxon>Eukaryota</taxon>
        <taxon>Sar</taxon>
        <taxon>Stramenopiles</taxon>
        <taxon>Ochrophyta</taxon>
        <taxon>Bacillariophyta</taxon>
        <taxon>Coscinodiscophyceae</taxon>
        <taxon>Thalassiosirophycidae</taxon>
        <taxon>Stephanodiscales</taxon>
        <taxon>Stephanodiscaceae</taxon>
        <taxon>Cyclotella</taxon>
    </lineage>
</organism>
<dbReference type="Gene3D" id="3.60.20.10">
    <property type="entry name" value="Glutamine Phosphoribosylpyrophosphate, subunit 1, domain 1"/>
    <property type="match status" value="1"/>
</dbReference>
<dbReference type="PROSITE" id="PS00854">
    <property type="entry name" value="PROTEASOME_BETA_1"/>
    <property type="match status" value="1"/>
</dbReference>
<evidence type="ECO:0000259" key="7">
    <source>
        <dbReference type="PROSITE" id="PS00388"/>
    </source>
</evidence>
<dbReference type="Pfam" id="PF00227">
    <property type="entry name" value="Proteasome"/>
    <property type="match status" value="1"/>
</dbReference>
<dbReference type="SMART" id="SM00948">
    <property type="entry name" value="Proteasome_A_N"/>
    <property type="match status" value="1"/>
</dbReference>
<dbReference type="InterPro" id="IPR000426">
    <property type="entry name" value="Proteasome_asu_N"/>
</dbReference>
<dbReference type="PANTHER" id="PTHR11599">
    <property type="entry name" value="PROTEASOME SUBUNIT ALPHA/BETA"/>
    <property type="match status" value="1"/>
</dbReference>
<protein>
    <recommendedName>
        <fullName evidence="6">Proteasome subunit alpha type</fullName>
    </recommendedName>
</protein>
<sequence>MASSGSGYDLSSSTFSPDGRIFQIEYASKAVENAGTALGLRCRDGIVLAVEKPLQHKMLVSKTTGRRIHTVDEHAGVAITGFVSDGRQIVGRARDEASNYFETYGTKIPAEVLANRISAYVHYFTLHGALRPFGATTLVAAYDPATKEHSLHMVEPSGVSYEYYGCAAGRGRQPARTEMEKLSINPKHQQGGGGDMELIDVQEGVKQLAKIVYTLYDASKDKPFELEMSWLCEATEWKHVGVPREFISAATEWAKKEIEEAEEEDDDDEEMEE</sequence>
<gene>
    <name evidence="8" type="ORF">HJC23_006963</name>
</gene>
<keyword evidence="9" id="KW-1185">Reference proteome</keyword>
<evidence type="ECO:0000256" key="4">
    <source>
        <dbReference type="ARBA" id="ARBA00023242"/>
    </source>
</evidence>
<dbReference type="InterPro" id="IPR016050">
    <property type="entry name" value="Proteasome_bsu_CS"/>
</dbReference>
<dbReference type="AlphaFoldDB" id="A0ABD3QLW6"/>
<comment type="subunit">
    <text evidence="6">The 26S proteasome consists of a 20S proteasome core and two 19S regulatory subunits.</text>
</comment>
<dbReference type="Pfam" id="PF10584">
    <property type="entry name" value="Proteasome_A_N"/>
    <property type="match status" value="1"/>
</dbReference>
<keyword evidence="3 5" id="KW-0647">Proteasome</keyword>
<evidence type="ECO:0000313" key="8">
    <source>
        <dbReference type="EMBL" id="KAL3801353.1"/>
    </source>
</evidence>
<evidence type="ECO:0000256" key="3">
    <source>
        <dbReference type="ARBA" id="ARBA00022942"/>
    </source>
</evidence>
<evidence type="ECO:0000313" key="9">
    <source>
        <dbReference type="Proteomes" id="UP001516023"/>
    </source>
</evidence>
<dbReference type="EMBL" id="JABMIG020000027">
    <property type="protein sequence ID" value="KAL3801353.1"/>
    <property type="molecule type" value="Genomic_DNA"/>
</dbReference>
<keyword evidence="2 6" id="KW-0963">Cytoplasm</keyword>
<evidence type="ECO:0000256" key="1">
    <source>
        <dbReference type="ARBA" id="ARBA00002000"/>
    </source>
</evidence>
<proteinExistence type="inferred from homology"/>
<dbReference type="GO" id="GO:0019773">
    <property type="term" value="C:proteasome core complex, alpha-subunit complex"/>
    <property type="evidence" value="ECO:0007669"/>
    <property type="project" value="UniProtKB-UniRule"/>
</dbReference>
<dbReference type="SUPFAM" id="SSF56235">
    <property type="entry name" value="N-terminal nucleophile aminohydrolases (Ntn hydrolases)"/>
    <property type="match status" value="1"/>
</dbReference>
<dbReference type="PROSITE" id="PS51475">
    <property type="entry name" value="PROTEASOME_ALPHA_2"/>
    <property type="match status" value="1"/>
</dbReference>
<comment type="function">
    <text evidence="1">The proteasome is a multicatalytic proteinase complex which is characterized by its ability to cleave peptides with Arg, Phe, Tyr, Leu, and Glu adjacent to the leaving group at neutral or slightly basic pH. The proteasome has an ATP-dependent proteolytic activity.</text>
</comment>
<dbReference type="InterPro" id="IPR001353">
    <property type="entry name" value="Proteasome_sua/b"/>
</dbReference>
<dbReference type="FunFam" id="3.60.20.10:FF:000007">
    <property type="entry name" value="Proteasome subunit alpha type"/>
    <property type="match status" value="1"/>
</dbReference>
<dbReference type="InterPro" id="IPR029055">
    <property type="entry name" value="Ntn_hydrolases_N"/>
</dbReference>
<accession>A0ABD3QLW6</accession>
<comment type="similarity">
    <text evidence="5 6">Belongs to the peptidase T1A family.</text>
</comment>